<accession>F2NNM5</accession>
<dbReference type="AlphaFoldDB" id="F2NNM5"/>
<keyword evidence="2 10" id="KW-0479">Metal-binding</keyword>
<evidence type="ECO:0000256" key="10">
    <source>
        <dbReference type="HAMAP-Rule" id="MF_01470"/>
    </source>
</evidence>
<keyword evidence="8 10" id="KW-0464">Manganese</keyword>
<dbReference type="OrthoDB" id="9803119at2"/>
<comment type="subunit">
    <text evidence="9 10">Homodimer, forms a heterotetramer with a Cas2 homodimer.</text>
</comment>
<evidence type="ECO:0000256" key="9">
    <source>
        <dbReference type="ARBA" id="ARBA00038592"/>
    </source>
</evidence>
<evidence type="ECO:0000256" key="3">
    <source>
        <dbReference type="ARBA" id="ARBA00022759"/>
    </source>
</evidence>
<protein>
    <recommendedName>
        <fullName evidence="10">CRISPR-associated endonuclease Cas1</fullName>
        <ecNumber evidence="10">3.1.-.-</ecNumber>
    </recommendedName>
</protein>
<sequence length="340" mass="38727">MNRVLLNTLFVQTQGAYLHLDHEVLEVKVENEVRLRVPLHHLGNVAVFGQVLVSPFLIHKLVEDGKELVYYTRSGRFRGRLQGPVQGNVLLRRAQHKALDTPQMTLELARGFVLGKIRNARGVLLRARRDDPDLAPRVEAPLQELLHLQEAVQRAVTLDELRGVEGMAAVHYFTALAHLVRVPGINFSGRNRRPPRDPVNALLSFLYTLLMNDVASALEGVGLDPQVGYLHALRPGRLALALDLMEEFRPWFTDRLALSLINRKQVSTRDFDYRPGGAVMLNEEGRKKVIVAYQKRKQEEVSHPLFKEKIPVGLVWHVQARLLARRIREDLETYVAFTPR</sequence>
<evidence type="ECO:0000256" key="4">
    <source>
        <dbReference type="ARBA" id="ARBA00022801"/>
    </source>
</evidence>
<dbReference type="Gene3D" id="3.100.10.20">
    <property type="entry name" value="CRISPR-associated endonuclease Cas1, N-terminal domain"/>
    <property type="match status" value="1"/>
</dbReference>
<evidence type="ECO:0000256" key="8">
    <source>
        <dbReference type="ARBA" id="ARBA00023211"/>
    </source>
</evidence>
<dbReference type="PANTHER" id="PTHR34353:SF2">
    <property type="entry name" value="CRISPR-ASSOCIATED ENDONUCLEASE CAS1 1"/>
    <property type="match status" value="1"/>
</dbReference>
<proteinExistence type="inferred from homology"/>
<organism evidence="11 12">
    <name type="scientific">Marinithermus hydrothermalis (strain DSM 14884 / JCM 11576 / T1)</name>
    <dbReference type="NCBI Taxonomy" id="869210"/>
    <lineage>
        <taxon>Bacteria</taxon>
        <taxon>Thermotogati</taxon>
        <taxon>Deinococcota</taxon>
        <taxon>Deinococci</taxon>
        <taxon>Thermales</taxon>
        <taxon>Thermaceae</taxon>
        <taxon>Marinithermus</taxon>
    </lineage>
</organism>
<dbReference type="InterPro" id="IPR019856">
    <property type="entry name" value="CRISPR-assoc_Cas1_DVULG"/>
</dbReference>
<keyword evidence="3 10" id="KW-0255">Endonuclease</keyword>
<keyword evidence="6 10" id="KW-0051">Antiviral defense</keyword>
<dbReference type="eggNOG" id="COG1518">
    <property type="taxonomic scope" value="Bacteria"/>
</dbReference>
<dbReference type="GO" id="GO:0003677">
    <property type="term" value="F:DNA binding"/>
    <property type="evidence" value="ECO:0007669"/>
    <property type="project" value="UniProtKB-KW"/>
</dbReference>
<dbReference type="GO" id="GO:0046872">
    <property type="term" value="F:metal ion binding"/>
    <property type="evidence" value="ECO:0007669"/>
    <property type="project" value="UniProtKB-UniRule"/>
</dbReference>
<evidence type="ECO:0000256" key="2">
    <source>
        <dbReference type="ARBA" id="ARBA00022723"/>
    </source>
</evidence>
<dbReference type="InterPro" id="IPR050646">
    <property type="entry name" value="Cas1"/>
</dbReference>
<evidence type="ECO:0000256" key="6">
    <source>
        <dbReference type="ARBA" id="ARBA00023118"/>
    </source>
</evidence>
<evidence type="ECO:0000256" key="1">
    <source>
        <dbReference type="ARBA" id="ARBA00022722"/>
    </source>
</evidence>
<dbReference type="GO" id="GO:0051607">
    <property type="term" value="P:defense response to virus"/>
    <property type="evidence" value="ECO:0007669"/>
    <property type="project" value="UniProtKB-UniRule"/>
</dbReference>
<dbReference type="RefSeq" id="WP_013703095.1">
    <property type="nucleotide sequence ID" value="NC_015387.1"/>
</dbReference>
<keyword evidence="12" id="KW-1185">Reference proteome</keyword>
<evidence type="ECO:0000256" key="5">
    <source>
        <dbReference type="ARBA" id="ARBA00022842"/>
    </source>
</evidence>
<gene>
    <name evidence="10" type="primary">cas1</name>
    <name evidence="11" type="ordered locus">Marky_0279</name>
</gene>
<dbReference type="STRING" id="869210.Marky_0279"/>
<feature type="binding site" evidence="10">
    <location>
        <position position="231"/>
    </location>
    <ligand>
        <name>Mn(2+)</name>
        <dbReference type="ChEBI" id="CHEBI:29035"/>
    </ligand>
</feature>
<dbReference type="Proteomes" id="UP000007030">
    <property type="component" value="Chromosome"/>
</dbReference>
<dbReference type="KEGG" id="mhd:Marky_0279"/>
<name>F2NNM5_MARHT</name>
<dbReference type="PANTHER" id="PTHR34353">
    <property type="entry name" value="CRISPR-ASSOCIATED ENDONUCLEASE CAS1 1"/>
    <property type="match status" value="1"/>
</dbReference>
<dbReference type="HAMAP" id="MF_01470">
    <property type="entry name" value="Cas1"/>
    <property type="match status" value="1"/>
</dbReference>
<feature type="binding site" evidence="10">
    <location>
        <position position="246"/>
    </location>
    <ligand>
        <name>Mn(2+)</name>
        <dbReference type="ChEBI" id="CHEBI:29035"/>
    </ligand>
</feature>
<comment type="cofactor">
    <cofactor evidence="10">
        <name>Mg(2+)</name>
        <dbReference type="ChEBI" id="CHEBI:18420"/>
    </cofactor>
    <cofactor evidence="10">
        <name>Mn(2+)</name>
        <dbReference type="ChEBI" id="CHEBI:29035"/>
    </cofactor>
</comment>
<dbReference type="EMBL" id="CP002630">
    <property type="protein sequence ID" value="AEB11040.1"/>
    <property type="molecule type" value="Genomic_DNA"/>
</dbReference>
<dbReference type="GO" id="GO:0043571">
    <property type="term" value="P:maintenance of CRISPR repeat elements"/>
    <property type="evidence" value="ECO:0007669"/>
    <property type="project" value="UniProtKB-UniRule"/>
</dbReference>
<keyword evidence="7 10" id="KW-0238">DNA-binding</keyword>
<dbReference type="InterPro" id="IPR042206">
    <property type="entry name" value="CRISPR-assoc_Cas1_C"/>
</dbReference>
<keyword evidence="5 10" id="KW-0460">Magnesium</keyword>
<keyword evidence="1 10" id="KW-0540">Nuclease</keyword>
<evidence type="ECO:0000313" key="12">
    <source>
        <dbReference type="Proteomes" id="UP000007030"/>
    </source>
</evidence>
<dbReference type="GO" id="GO:0016787">
    <property type="term" value="F:hydrolase activity"/>
    <property type="evidence" value="ECO:0007669"/>
    <property type="project" value="UniProtKB-KW"/>
</dbReference>
<feature type="binding site" evidence="10">
    <location>
        <position position="165"/>
    </location>
    <ligand>
        <name>Mn(2+)</name>
        <dbReference type="ChEBI" id="CHEBI:29035"/>
    </ligand>
</feature>
<dbReference type="Pfam" id="PF01867">
    <property type="entry name" value="Cas_Cas1"/>
    <property type="match status" value="1"/>
</dbReference>
<dbReference type="NCBIfam" id="TIGR03640">
    <property type="entry name" value="cas1_DVULG"/>
    <property type="match status" value="1"/>
</dbReference>
<dbReference type="EC" id="3.1.-.-" evidence="10"/>
<dbReference type="InterPro" id="IPR042211">
    <property type="entry name" value="CRISPR-assoc_Cas1_N"/>
</dbReference>
<dbReference type="NCBIfam" id="TIGR00287">
    <property type="entry name" value="cas1"/>
    <property type="match status" value="1"/>
</dbReference>
<dbReference type="InterPro" id="IPR002729">
    <property type="entry name" value="CRISPR-assoc_Cas1"/>
</dbReference>
<keyword evidence="4 10" id="KW-0378">Hydrolase</keyword>
<comment type="function">
    <text evidence="10">CRISPR (clustered regularly interspaced short palindromic repeat), is an adaptive immune system that provides protection against mobile genetic elements (viruses, transposable elements and conjugative plasmids). CRISPR clusters contain spacers, sequences complementary to antecedent mobile elements, and target invading nucleic acids. CRISPR clusters are transcribed and processed into CRISPR RNA (crRNA). Acts as a dsDNA endonuclease. Involved in the integration of spacer DNA into the CRISPR cassette.</text>
</comment>
<comment type="similarity">
    <text evidence="10">Belongs to the CRISPR-associated endonuclease Cas1 family.</text>
</comment>
<dbReference type="HOGENOM" id="CLU_052779_1_0_0"/>
<reference evidence="11 12" key="1">
    <citation type="journal article" date="2012" name="Stand. Genomic Sci.">
        <title>Complete genome sequence of the aerobic, heterotroph Marinithermus hydrothermalis type strain (T1(T)) from a deep-sea hydrothermal vent chimney.</title>
        <authorList>
            <person name="Copeland A."/>
            <person name="Gu W."/>
            <person name="Yasawong M."/>
            <person name="Lapidus A."/>
            <person name="Lucas S."/>
            <person name="Deshpande S."/>
            <person name="Pagani I."/>
            <person name="Tapia R."/>
            <person name="Cheng J.F."/>
            <person name="Goodwin L.A."/>
            <person name="Pitluck S."/>
            <person name="Liolios K."/>
            <person name="Ivanova N."/>
            <person name="Mavromatis K."/>
            <person name="Mikhailova N."/>
            <person name="Pati A."/>
            <person name="Chen A."/>
            <person name="Palaniappan K."/>
            <person name="Land M."/>
            <person name="Pan C."/>
            <person name="Brambilla E.M."/>
            <person name="Rohde M."/>
            <person name="Tindall B.J."/>
            <person name="Sikorski J."/>
            <person name="Goker M."/>
            <person name="Detter J.C."/>
            <person name="Bristow J."/>
            <person name="Eisen J.A."/>
            <person name="Markowitz V."/>
            <person name="Hugenholtz P."/>
            <person name="Kyrpides N.C."/>
            <person name="Klenk H.P."/>
            <person name="Woyke T."/>
        </authorList>
    </citation>
    <scope>NUCLEOTIDE SEQUENCE [LARGE SCALE GENOMIC DNA]</scope>
    <source>
        <strain evidence="12">DSM 14884 / JCM 11576 / T1</strain>
    </source>
</reference>
<dbReference type="GO" id="GO:0004520">
    <property type="term" value="F:DNA endonuclease activity"/>
    <property type="evidence" value="ECO:0007669"/>
    <property type="project" value="InterPro"/>
</dbReference>
<dbReference type="Gene3D" id="1.20.120.920">
    <property type="entry name" value="CRISPR-associated endonuclease Cas1, C-terminal domain"/>
    <property type="match status" value="1"/>
</dbReference>
<evidence type="ECO:0000256" key="7">
    <source>
        <dbReference type="ARBA" id="ARBA00023125"/>
    </source>
</evidence>
<evidence type="ECO:0000313" key="11">
    <source>
        <dbReference type="EMBL" id="AEB11040.1"/>
    </source>
</evidence>